<dbReference type="PROSITE" id="PS50949">
    <property type="entry name" value="HTH_GNTR"/>
    <property type="match status" value="1"/>
</dbReference>
<dbReference type="InterPro" id="IPR008920">
    <property type="entry name" value="TF_FadR/GntR_C"/>
</dbReference>
<keyword evidence="3" id="KW-0804">Transcription</keyword>
<proteinExistence type="predicted"/>
<keyword evidence="1" id="KW-0805">Transcription regulation</keyword>
<feature type="domain" description="HTH gntR-type" evidence="4">
    <location>
        <begin position="8"/>
        <end position="75"/>
    </location>
</feature>
<keyword evidence="6" id="KW-1185">Reference proteome</keyword>
<comment type="caution">
    <text evidence="5">The sequence shown here is derived from an EMBL/GenBank/DDBJ whole genome shotgun (WGS) entry which is preliminary data.</text>
</comment>
<dbReference type="SMART" id="SM00895">
    <property type="entry name" value="FCD"/>
    <property type="match status" value="1"/>
</dbReference>
<dbReference type="Pfam" id="PF00392">
    <property type="entry name" value="GntR"/>
    <property type="match status" value="1"/>
</dbReference>
<keyword evidence="2" id="KW-0238">DNA-binding</keyword>
<gene>
    <name evidence="5" type="ORF">R2X38_18820</name>
</gene>
<dbReference type="SUPFAM" id="SSF48008">
    <property type="entry name" value="GntR ligand-binding domain-like"/>
    <property type="match status" value="1"/>
</dbReference>
<sequence>MRKNVSSPTLADKVMEMIRQDILTGELSPGQKLVVADLKSRYSVGASPIREALVQLAWRKYVHFAPQKGCWVADVSAAELEDLFDTNQELSKILLQRAIEQGDEAWEINILTSFHKLSRLNPAEANTDFSEWEQRHSDFHHALLAGSQSPTMLALYRQVYEQIERYRHIWVSKHRQYEERYHDNGEHEAMMKAVLDRNTEQALAIMATHSKRALEMIKGDLE</sequence>
<accession>A0ABU3ZM56</accession>
<dbReference type="SUPFAM" id="SSF46785">
    <property type="entry name" value="Winged helix' DNA-binding domain"/>
    <property type="match status" value="1"/>
</dbReference>
<protein>
    <submittedName>
        <fullName evidence="5">FCD domain-containing protein</fullName>
    </submittedName>
</protein>
<dbReference type="InterPro" id="IPR036388">
    <property type="entry name" value="WH-like_DNA-bd_sf"/>
</dbReference>
<dbReference type="PANTHER" id="PTHR43537">
    <property type="entry name" value="TRANSCRIPTIONAL REGULATOR, GNTR FAMILY"/>
    <property type="match status" value="1"/>
</dbReference>
<dbReference type="EMBL" id="JAWJZI010000009">
    <property type="protein sequence ID" value="MDV5171053.1"/>
    <property type="molecule type" value="Genomic_DNA"/>
</dbReference>
<dbReference type="Gene3D" id="1.20.120.530">
    <property type="entry name" value="GntR ligand-binding domain-like"/>
    <property type="match status" value="1"/>
</dbReference>
<evidence type="ECO:0000256" key="2">
    <source>
        <dbReference type="ARBA" id="ARBA00023125"/>
    </source>
</evidence>
<organism evidence="5 6">
    <name type="scientific">Photobacterium rosenbergii</name>
    <dbReference type="NCBI Taxonomy" id="294936"/>
    <lineage>
        <taxon>Bacteria</taxon>
        <taxon>Pseudomonadati</taxon>
        <taxon>Pseudomonadota</taxon>
        <taxon>Gammaproteobacteria</taxon>
        <taxon>Vibrionales</taxon>
        <taxon>Vibrionaceae</taxon>
        <taxon>Photobacterium</taxon>
    </lineage>
</organism>
<dbReference type="InterPro" id="IPR036390">
    <property type="entry name" value="WH_DNA-bd_sf"/>
</dbReference>
<dbReference type="SMART" id="SM00345">
    <property type="entry name" value="HTH_GNTR"/>
    <property type="match status" value="1"/>
</dbReference>
<evidence type="ECO:0000256" key="1">
    <source>
        <dbReference type="ARBA" id="ARBA00023015"/>
    </source>
</evidence>
<evidence type="ECO:0000313" key="5">
    <source>
        <dbReference type="EMBL" id="MDV5171053.1"/>
    </source>
</evidence>
<evidence type="ECO:0000256" key="3">
    <source>
        <dbReference type="ARBA" id="ARBA00023163"/>
    </source>
</evidence>
<dbReference type="PANTHER" id="PTHR43537:SF20">
    <property type="entry name" value="HTH-TYPE TRANSCRIPTIONAL REPRESSOR GLAR"/>
    <property type="match status" value="1"/>
</dbReference>
<name>A0ABU3ZM56_9GAMM</name>
<dbReference type="Proteomes" id="UP001186452">
    <property type="component" value="Unassembled WGS sequence"/>
</dbReference>
<reference evidence="5 6" key="1">
    <citation type="submission" date="2023-10" db="EMBL/GenBank/DDBJ databases">
        <title>Marine bacteria isolated from horseshoe crab.</title>
        <authorList>
            <person name="Cheng T.H."/>
        </authorList>
    </citation>
    <scope>NUCLEOTIDE SEQUENCE [LARGE SCALE GENOMIC DNA]</scope>
    <source>
        <strain evidence="5 6">HSC6</strain>
    </source>
</reference>
<dbReference type="InterPro" id="IPR000524">
    <property type="entry name" value="Tscrpt_reg_HTH_GntR"/>
</dbReference>
<dbReference type="Pfam" id="PF07729">
    <property type="entry name" value="FCD"/>
    <property type="match status" value="1"/>
</dbReference>
<dbReference type="InterPro" id="IPR011711">
    <property type="entry name" value="GntR_C"/>
</dbReference>
<dbReference type="Gene3D" id="1.10.10.10">
    <property type="entry name" value="Winged helix-like DNA-binding domain superfamily/Winged helix DNA-binding domain"/>
    <property type="match status" value="1"/>
</dbReference>
<evidence type="ECO:0000259" key="4">
    <source>
        <dbReference type="PROSITE" id="PS50949"/>
    </source>
</evidence>
<evidence type="ECO:0000313" key="6">
    <source>
        <dbReference type="Proteomes" id="UP001186452"/>
    </source>
</evidence>
<dbReference type="RefSeq" id="WP_317523876.1">
    <property type="nucleotide sequence ID" value="NZ_JAWJZI010000009.1"/>
</dbReference>